<reference evidence="2" key="1">
    <citation type="submission" date="2015-03" db="EMBL/GenBank/DDBJ databases">
        <authorList>
            <person name="Wibberg D."/>
        </authorList>
    </citation>
    <scope>NUCLEOTIDE SEQUENCE [LARGE SCALE GENOMIC DNA]</scope>
</reference>
<dbReference type="Gene3D" id="3.10.450.420">
    <property type="match status" value="1"/>
</dbReference>
<dbReference type="Pfam" id="PF16800">
    <property type="entry name" value="Endopep_inhib"/>
    <property type="match status" value="1"/>
</dbReference>
<sequence length="163" mass="18743">MVKIAQTDRELKAFIATAETAWFNVYDSADINRVITVGGVEYKQLPLRFSTKAKVIAYFRRYWGVDMSNRMFCNLQTVSRNNRLYVIVGDTGLVSFIPLRIRVTERTATRIRLTAVLSADEIEEVETENVRYLIAKSGTALRILNRDKKNTDPRYQTCPLNVN</sequence>
<protein>
    <recommendedName>
        <fullName evidence="3">IseA DL-endopeptidase inhibitor</fullName>
    </recommendedName>
</protein>
<dbReference type="RefSeq" id="WP_020430870.1">
    <property type="nucleotide sequence ID" value="NZ_AGBD01001144.1"/>
</dbReference>
<dbReference type="Proteomes" id="UP000033163">
    <property type="component" value="Chromosome I"/>
</dbReference>
<name>A0A0E4CW58_9BACL</name>
<dbReference type="PATRIC" id="fig|1073571.4.peg.2705"/>
<dbReference type="HOGENOM" id="CLU_1625438_0_0_9"/>
<accession>A0A0E4CW58</accession>
<organism evidence="1 2">
    <name type="scientific">Paenibacillus riograndensis SBR5</name>
    <dbReference type="NCBI Taxonomy" id="1073571"/>
    <lineage>
        <taxon>Bacteria</taxon>
        <taxon>Bacillati</taxon>
        <taxon>Bacillota</taxon>
        <taxon>Bacilli</taxon>
        <taxon>Bacillales</taxon>
        <taxon>Paenibacillaceae</taxon>
        <taxon>Paenibacillus</taxon>
        <taxon>Paenibacillus sonchi group</taxon>
    </lineage>
</organism>
<evidence type="ECO:0000313" key="2">
    <source>
        <dbReference type="Proteomes" id="UP000033163"/>
    </source>
</evidence>
<dbReference type="AlphaFoldDB" id="A0A0E4CW58"/>
<dbReference type="EMBL" id="LN831776">
    <property type="protein sequence ID" value="CQR54942.1"/>
    <property type="molecule type" value="Genomic_DNA"/>
</dbReference>
<dbReference type="InterPro" id="IPR031841">
    <property type="entry name" value="Endopep_inhib"/>
</dbReference>
<evidence type="ECO:0008006" key="3">
    <source>
        <dbReference type="Google" id="ProtNLM"/>
    </source>
</evidence>
<evidence type="ECO:0000313" key="1">
    <source>
        <dbReference type="EMBL" id="CQR54942.1"/>
    </source>
</evidence>
<gene>
    <name evidence="1" type="ORF">PRIO_2537</name>
</gene>
<dbReference type="InterPro" id="IPR053749">
    <property type="entry name" value="TA_system-associated_sf"/>
</dbReference>
<proteinExistence type="predicted"/>
<dbReference type="KEGG" id="pri:PRIO_2537"/>